<dbReference type="CDD" id="cd08442">
    <property type="entry name" value="PBP2_YofA_SoxR_like"/>
    <property type="match status" value="1"/>
</dbReference>
<evidence type="ECO:0000256" key="3">
    <source>
        <dbReference type="ARBA" id="ARBA00023125"/>
    </source>
</evidence>
<protein>
    <submittedName>
        <fullName evidence="6">DNA-binding transcriptional LysR family regulator</fullName>
    </submittedName>
</protein>
<evidence type="ECO:0000259" key="5">
    <source>
        <dbReference type="PROSITE" id="PS50931"/>
    </source>
</evidence>
<dbReference type="RefSeq" id="WP_179587869.1">
    <property type="nucleotide sequence ID" value="NZ_JACBYR010000001.1"/>
</dbReference>
<dbReference type="SUPFAM" id="SSF53850">
    <property type="entry name" value="Periplasmic binding protein-like II"/>
    <property type="match status" value="1"/>
</dbReference>
<reference evidence="6 7" key="1">
    <citation type="submission" date="2020-07" db="EMBL/GenBank/DDBJ databases">
        <title>Genomic Encyclopedia of Type Strains, Phase IV (KMG-V): Genome sequencing to study the core and pangenomes of soil and plant-associated prokaryotes.</title>
        <authorList>
            <person name="Whitman W."/>
        </authorList>
    </citation>
    <scope>NUCLEOTIDE SEQUENCE [LARGE SCALE GENOMIC DNA]</scope>
    <source>
        <strain evidence="6 7">SAS40</strain>
    </source>
</reference>
<dbReference type="Pfam" id="PF03466">
    <property type="entry name" value="LysR_substrate"/>
    <property type="match status" value="1"/>
</dbReference>
<gene>
    <name evidence="6" type="ORF">FHW18_003415</name>
</gene>
<organism evidence="6 7">
    <name type="scientific">Pigmentiphaga litoralis</name>
    <dbReference type="NCBI Taxonomy" id="516702"/>
    <lineage>
        <taxon>Bacteria</taxon>
        <taxon>Pseudomonadati</taxon>
        <taxon>Pseudomonadota</taxon>
        <taxon>Betaproteobacteria</taxon>
        <taxon>Burkholderiales</taxon>
        <taxon>Alcaligenaceae</taxon>
        <taxon>Pigmentiphaga</taxon>
    </lineage>
</organism>
<name>A0A7Y9IWA2_9BURK</name>
<dbReference type="InterPro" id="IPR036390">
    <property type="entry name" value="WH_DNA-bd_sf"/>
</dbReference>
<keyword evidence="2" id="KW-0805">Transcription regulation</keyword>
<comment type="caution">
    <text evidence="6">The sequence shown here is derived from an EMBL/GenBank/DDBJ whole genome shotgun (WGS) entry which is preliminary data.</text>
</comment>
<dbReference type="PROSITE" id="PS50931">
    <property type="entry name" value="HTH_LYSR"/>
    <property type="match status" value="1"/>
</dbReference>
<evidence type="ECO:0000256" key="4">
    <source>
        <dbReference type="ARBA" id="ARBA00023163"/>
    </source>
</evidence>
<keyword evidence="3 6" id="KW-0238">DNA-binding</keyword>
<dbReference type="Pfam" id="PF00126">
    <property type="entry name" value="HTH_1"/>
    <property type="match status" value="1"/>
</dbReference>
<feature type="domain" description="HTH lysR-type" evidence="5">
    <location>
        <begin position="1"/>
        <end position="58"/>
    </location>
</feature>
<dbReference type="InterPro" id="IPR036388">
    <property type="entry name" value="WH-like_DNA-bd_sf"/>
</dbReference>
<evidence type="ECO:0000313" key="6">
    <source>
        <dbReference type="EMBL" id="NYE84144.1"/>
    </source>
</evidence>
<keyword evidence="4" id="KW-0804">Transcription</keyword>
<proteinExistence type="inferred from homology"/>
<accession>A0A7Y9IWA2</accession>
<comment type="similarity">
    <text evidence="1">Belongs to the LysR transcriptional regulatory family.</text>
</comment>
<dbReference type="NCBIfam" id="NF047711">
    <property type="entry name" value="PutUtilRegPtrR"/>
    <property type="match status" value="1"/>
</dbReference>
<dbReference type="Proteomes" id="UP000542125">
    <property type="component" value="Unassembled WGS sequence"/>
</dbReference>
<keyword evidence="7" id="KW-1185">Reference proteome</keyword>
<dbReference type="AlphaFoldDB" id="A0A7Y9IWA2"/>
<dbReference type="GO" id="GO:0000976">
    <property type="term" value="F:transcription cis-regulatory region binding"/>
    <property type="evidence" value="ECO:0007669"/>
    <property type="project" value="TreeGrafter"/>
</dbReference>
<evidence type="ECO:0000256" key="2">
    <source>
        <dbReference type="ARBA" id="ARBA00023015"/>
    </source>
</evidence>
<evidence type="ECO:0000256" key="1">
    <source>
        <dbReference type="ARBA" id="ARBA00009437"/>
    </source>
</evidence>
<dbReference type="FunFam" id="1.10.10.10:FF:000001">
    <property type="entry name" value="LysR family transcriptional regulator"/>
    <property type="match status" value="1"/>
</dbReference>
<dbReference type="SUPFAM" id="SSF46785">
    <property type="entry name" value="Winged helix' DNA-binding domain"/>
    <property type="match status" value="1"/>
</dbReference>
<dbReference type="GO" id="GO:0003700">
    <property type="term" value="F:DNA-binding transcription factor activity"/>
    <property type="evidence" value="ECO:0007669"/>
    <property type="project" value="InterPro"/>
</dbReference>
<dbReference type="InterPro" id="IPR000847">
    <property type="entry name" value="LysR_HTH_N"/>
</dbReference>
<evidence type="ECO:0000313" key="7">
    <source>
        <dbReference type="Proteomes" id="UP000542125"/>
    </source>
</evidence>
<dbReference type="InterPro" id="IPR005119">
    <property type="entry name" value="LysR_subst-bd"/>
</dbReference>
<dbReference type="Gene3D" id="1.10.10.10">
    <property type="entry name" value="Winged helix-like DNA-binding domain superfamily/Winged helix DNA-binding domain"/>
    <property type="match status" value="1"/>
</dbReference>
<dbReference type="EMBL" id="JACBYR010000001">
    <property type="protein sequence ID" value="NYE84144.1"/>
    <property type="molecule type" value="Genomic_DNA"/>
</dbReference>
<dbReference type="PANTHER" id="PTHR30126">
    <property type="entry name" value="HTH-TYPE TRANSCRIPTIONAL REGULATOR"/>
    <property type="match status" value="1"/>
</dbReference>
<sequence>MDLSQLEVFRAVAEEGGISAAAKRLHRVPSNVTTRLKQLEEELGVDLFIREKLRLRLSSVGHTFLDYTRRILDLTEEARQAAMGSEPRGTFTLGAMESTAAVRIPPVLAAFHQRYPKVELDLSTGPSGDMIDGVLAGRLSAAFTDGPVGHPLLDGIAVYPEEMVVISPKRHAPIARASDVAGATLYAFRPNCSYRRHFENWFAADGVRPGKIFEMESYHGMLACVTAGGGLALVPLSMLNTMYGSQNVMAHRLASPFREAQTWLVWRRGARTPNVDALIGLLGDPATTATESTPTPAS</sequence>
<dbReference type="PANTHER" id="PTHR30126:SF40">
    <property type="entry name" value="HTH-TYPE TRANSCRIPTIONAL REGULATOR GLTR"/>
    <property type="match status" value="1"/>
</dbReference>
<dbReference type="Gene3D" id="3.40.190.290">
    <property type="match status" value="1"/>
</dbReference>